<organism evidence="4 5">
    <name type="scientific">Lucilia cuprina</name>
    <name type="common">Green bottle fly</name>
    <name type="synonym">Australian sheep blowfly</name>
    <dbReference type="NCBI Taxonomy" id="7375"/>
    <lineage>
        <taxon>Eukaryota</taxon>
        <taxon>Metazoa</taxon>
        <taxon>Ecdysozoa</taxon>
        <taxon>Arthropoda</taxon>
        <taxon>Hexapoda</taxon>
        <taxon>Insecta</taxon>
        <taxon>Pterygota</taxon>
        <taxon>Neoptera</taxon>
        <taxon>Endopterygota</taxon>
        <taxon>Diptera</taxon>
        <taxon>Brachycera</taxon>
        <taxon>Muscomorpha</taxon>
        <taxon>Oestroidea</taxon>
        <taxon>Calliphoridae</taxon>
        <taxon>Luciliinae</taxon>
        <taxon>Lucilia</taxon>
    </lineage>
</organism>
<reference evidence="4 5" key="1">
    <citation type="journal article" date="2015" name="Nat. Commun.">
        <title>Lucilia cuprina genome unlocks parasitic fly biology to underpin future interventions.</title>
        <authorList>
            <person name="Anstead C.A."/>
            <person name="Korhonen P.K."/>
            <person name="Young N.D."/>
            <person name="Hall R.S."/>
            <person name="Jex A.R."/>
            <person name="Murali S.C."/>
            <person name="Hughes D.S."/>
            <person name="Lee S.F."/>
            <person name="Perry T."/>
            <person name="Stroehlein A.J."/>
            <person name="Ansell B.R."/>
            <person name="Breugelmans B."/>
            <person name="Hofmann A."/>
            <person name="Qu J."/>
            <person name="Dugan S."/>
            <person name="Lee S.L."/>
            <person name="Chao H."/>
            <person name="Dinh H."/>
            <person name="Han Y."/>
            <person name="Doddapaneni H.V."/>
            <person name="Worley K.C."/>
            <person name="Muzny D.M."/>
            <person name="Ioannidis P."/>
            <person name="Waterhouse R.M."/>
            <person name="Zdobnov E.M."/>
            <person name="James P.J."/>
            <person name="Bagnall N.H."/>
            <person name="Kotze A.C."/>
            <person name="Gibbs R.A."/>
            <person name="Richards S."/>
            <person name="Batterham P."/>
            <person name="Gasser R.B."/>
        </authorList>
    </citation>
    <scope>NUCLEOTIDE SEQUENCE [LARGE SCALE GENOMIC DNA]</scope>
    <source>
        <strain evidence="4 5">LS</strain>
        <tissue evidence="4">Full body</tissue>
    </source>
</reference>
<dbReference type="PANTHER" id="PTHR11475:SF86">
    <property type="entry name" value="PEROXIDASE"/>
    <property type="match status" value="1"/>
</dbReference>
<dbReference type="PANTHER" id="PTHR11475">
    <property type="entry name" value="OXIDASE/PEROXIDASE"/>
    <property type="match status" value="1"/>
</dbReference>
<evidence type="ECO:0000256" key="2">
    <source>
        <dbReference type="PIRSR" id="PIRSR619791-2"/>
    </source>
</evidence>
<keyword evidence="2" id="KW-0479">Metal-binding</keyword>
<keyword evidence="2" id="KW-0349">Heme</keyword>
<keyword evidence="3" id="KW-0732">Signal</keyword>
<dbReference type="FunFam" id="1.10.640.10:FF:000009">
    <property type="entry name" value="Peroxidase, isoform B"/>
    <property type="match status" value="1"/>
</dbReference>
<dbReference type="InterPro" id="IPR010255">
    <property type="entry name" value="Haem_peroxidase_sf"/>
</dbReference>
<dbReference type="SUPFAM" id="SSF48113">
    <property type="entry name" value="Heme-dependent peroxidases"/>
    <property type="match status" value="1"/>
</dbReference>
<dbReference type="CDD" id="cd09823">
    <property type="entry name" value="peroxinectin_like"/>
    <property type="match status" value="1"/>
</dbReference>
<dbReference type="AlphaFoldDB" id="A0A0L0CRA6"/>
<keyword evidence="5" id="KW-1185">Reference proteome</keyword>
<dbReference type="GO" id="GO:0004601">
    <property type="term" value="F:peroxidase activity"/>
    <property type="evidence" value="ECO:0007669"/>
    <property type="project" value="UniProtKB-KW"/>
</dbReference>
<dbReference type="PROSITE" id="PS50292">
    <property type="entry name" value="PEROXIDASE_3"/>
    <property type="match status" value="1"/>
</dbReference>
<dbReference type="GO" id="GO:0006979">
    <property type="term" value="P:response to oxidative stress"/>
    <property type="evidence" value="ECO:0007669"/>
    <property type="project" value="InterPro"/>
</dbReference>
<dbReference type="Pfam" id="PF03098">
    <property type="entry name" value="An_peroxidase"/>
    <property type="match status" value="1"/>
</dbReference>
<proteinExistence type="predicted"/>
<sequence length="697" mass="77557">MIRRIGVCFLILLAVSSKTSSVKVSTTGYHIVHNEHNGNGFHGYKYSASAPPLALPLTGNDVPISFGPTSPAPANPFASGGNPLYGPRYPQPGRASCAQPPAFCEKSAYRTLDGSCNHLEQPQLGMANQRYGRLLSPKYSDGVSAPTRSITGQDLPNARLVSLVVFGEMDVPDPDFTLVNMQWGQIITHDMSMQAGGTQSKKHPTRCCTDDGRLVGNEQADKTCFAILVPPHDPAFSQVGTECLNFVRTLTDLDANCPDNHGGPAEQLTVVTAYMDLSLVYGNSIQQNSEIRAFQGGRMIVEERNGAEWLPSSQNVTGDCDATEINEVCYRAGDIRVNQNPGLTILQTILLREHNRIADTLAKLNPHYDDRTLFQEARKINIGQYQHISYYEWLPIFLGAENMFKNRLIYKVPENTHINDFDSSIDPSVLNSHATAAFRYFHSQIEGRLDLLSELRSVLGSLRLSDWFNRPGIIEVGDNFDSLTRGHATQPEELTDINFDREIKHFLFRRNMPFGSDLRAIDIQRNRDHGLASYNDFREFCGLRRAHSWEEFADLIDPQIIEKLKNLYESHEDVDVTVGGSLESHVAGALAGPTFLCILTEQFYRTRVGDRFFFENGDKYAGFTPDQLAEIRKASMARLLCDNGNNIASMQPQAFLSISKSNPVVPCSNIPQVDLTKWIDQKPYLAAAPTPHHGFGK</sequence>
<evidence type="ECO:0000313" key="5">
    <source>
        <dbReference type="Proteomes" id="UP000037069"/>
    </source>
</evidence>
<dbReference type="OrthoDB" id="823504at2759"/>
<dbReference type="GO" id="GO:0020037">
    <property type="term" value="F:heme binding"/>
    <property type="evidence" value="ECO:0007669"/>
    <property type="project" value="InterPro"/>
</dbReference>
<gene>
    <name evidence="4" type="ORF">FF38_01969</name>
</gene>
<keyword evidence="1 4" id="KW-0560">Oxidoreductase</keyword>
<keyword evidence="2" id="KW-0408">Iron</keyword>
<dbReference type="EMBL" id="JRES01000032">
    <property type="protein sequence ID" value="KNC34772.1"/>
    <property type="molecule type" value="Genomic_DNA"/>
</dbReference>
<evidence type="ECO:0000256" key="1">
    <source>
        <dbReference type="ARBA" id="ARBA00022559"/>
    </source>
</evidence>
<feature type="signal peptide" evidence="3">
    <location>
        <begin position="1"/>
        <end position="21"/>
    </location>
</feature>
<dbReference type="Proteomes" id="UP000037069">
    <property type="component" value="Unassembled WGS sequence"/>
</dbReference>
<feature type="chain" id="PRO_5005536722" evidence="3">
    <location>
        <begin position="22"/>
        <end position="697"/>
    </location>
</feature>
<dbReference type="Gene3D" id="1.10.640.10">
    <property type="entry name" value="Haem peroxidase domain superfamily, animal type"/>
    <property type="match status" value="1"/>
</dbReference>
<protein>
    <submittedName>
        <fullName evidence="4">Peroxidase</fullName>
    </submittedName>
</protein>
<accession>A0A0L0CRA6</accession>
<evidence type="ECO:0000256" key="3">
    <source>
        <dbReference type="SAM" id="SignalP"/>
    </source>
</evidence>
<dbReference type="PRINTS" id="PR00457">
    <property type="entry name" value="ANPEROXIDASE"/>
</dbReference>
<comment type="caution">
    <text evidence="4">The sequence shown here is derived from an EMBL/GenBank/DDBJ whole genome shotgun (WGS) entry which is preliminary data.</text>
</comment>
<dbReference type="InterPro" id="IPR019791">
    <property type="entry name" value="Haem_peroxidase_animal"/>
</dbReference>
<evidence type="ECO:0000313" key="4">
    <source>
        <dbReference type="EMBL" id="KNC34772.1"/>
    </source>
</evidence>
<feature type="binding site" description="axial binding residue" evidence="2">
    <location>
        <position position="442"/>
    </location>
    <ligand>
        <name>heme b</name>
        <dbReference type="ChEBI" id="CHEBI:60344"/>
    </ligand>
    <ligandPart>
        <name>Fe</name>
        <dbReference type="ChEBI" id="CHEBI:18248"/>
    </ligandPart>
</feature>
<name>A0A0L0CRA6_LUCCU</name>
<dbReference type="OMA" id="SCNHLER"/>
<dbReference type="InterPro" id="IPR037120">
    <property type="entry name" value="Haem_peroxidase_sf_animal"/>
</dbReference>
<dbReference type="GO" id="GO:0046872">
    <property type="term" value="F:metal ion binding"/>
    <property type="evidence" value="ECO:0007669"/>
    <property type="project" value="UniProtKB-KW"/>
</dbReference>
<keyword evidence="1 4" id="KW-0575">Peroxidase</keyword>